<feature type="domain" description="Core" evidence="2">
    <location>
        <begin position="6"/>
        <end position="109"/>
    </location>
</feature>
<dbReference type="PANTHER" id="PTHR43011">
    <property type="entry name" value="IRON-SULFUR CLUSTER ASSEMBLY 2 HOMOLOG, MITOCHONDRIAL"/>
    <property type="match status" value="1"/>
</dbReference>
<dbReference type="PANTHER" id="PTHR43011:SF1">
    <property type="entry name" value="IRON-SULFUR CLUSTER ASSEMBLY 2 HOMOLOG, MITOCHONDRIAL"/>
    <property type="match status" value="1"/>
</dbReference>
<dbReference type="GO" id="GO:0051539">
    <property type="term" value="F:4 iron, 4 sulfur cluster binding"/>
    <property type="evidence" value="ECO:0007669"/>
    <property type="project" value="TreeGrafter"/>
</dbReference>
<organism evidence="3 4">
    <name type="scientific">Babjeviella inositovora NRRL Y-12698</name>
    <dbReference type="NCBI Taxonomy" id="984486"/>
    <lineage>
        <taxon>Eukaryota</taxon>
        <taxon>Fungi</taxon>
        <taxon>Dikarya</taxon>
        <taxon>Ascomycota</taxon>
        <taxon>Saccharomycotina</taxon>
        <taxon>Pichiomycetes</taxon>
        <taxon>Serinales incertae sedis</taxon>
        <taxon>Babjeviella</taxon>
    </lineage>
</organism>
<dbReference type="Pfam" id="PF01521">
    <property type="entry name" value="Fe-S_biosyn"/>
    <property type="match status" value="1"/>
</dbReference>
<sequence length="120" mass="13197">GKTELKLGITQRAAERLAKIAVEDKNPDTCLRILVESGGCHGFQYELKLTDLSTKTAEDSLLVRDEGKVLIDESSLQILRDSKVDYTKELIGSQFKVLGGYISSSCGCGSSFDFDFDKIQ</sequence>
<dbReference type="AlphaFoldDB" id="A0A1E3QK60"/>
<keyword evidence="4" id="KW-1185">Reference proteome</keyword>
<dbReference type="OrthoDB" id="1938621at2759"/>
<dbReference type="GO" id="GO:0005758">
    <property type="term" value="C:mitochondrial intermembrane space"/>
    <property type="evidence" value="ECO:0007669"/>
    <property type="project" value="EnsemblFungi"/>
</dbReference>
<protein>
    <recommendedName>
        <fullName evidence="2">Core domain-containing protein</fullName>
    </recommendedName>
</protein>
<evidence type="ECO:0000313" key="4">
    <source>
        <dbReference type="Proteomes" id="UP000094336"/>
    </source>
</evidence>
<comment type="similarity">
    <text evidence="1">Belongs to the HesB/IscA family.</text>
</comment>
<evidence type="ECO:0000313" key="3">
    <source>
        <dbReference type="EMBL" id="ODQ77387.1"/>
    </source>
</evidence>
<dbReference type="GO" id="GO:0051537">
    <property type="term" value="F:2 iron, 2 sulfur cluster binding"/>
    <property type="evidence" value="ECO:0007669"/>
    <property type="project" value="TreeGrafter"/>
</dbReference>
<dbReference type="GO" id="GO:0009102">
    <property type="term" value="P:biotin biosynthetic process"/>
    <property type="evidence" value="ECO:0007669"/>
    <property type="project" value="EnsemblFungi"/>
</dbReference>
<dbReference type="RefSeq" id="XP_018982715.1">
    <property type="nucleotide sequence ID" value="XM_019131370.1"/>
</dbReference>
<evidence type="ECO:0000256" key="1">
    <source>
        <dbReference type="ARBA" id="ARBA00006718"/>
    </source>
</evidence>
<dbReference type="Proteomes" id="UP000094336">
    <property type="component" value="Unassembled WGS sequence"/>
</dbReference>
<feature type="non-terminal residue" evidence="3">
    <location>
        <position position="1"/>
    </location>
</feature>
<dbReference type="GeneID" id="30149223"/>
<dbReference type="STRING" id="984486.A0A1E3QK60"/>
<feature type="non-terminal residue" evidence="3">
    <location>
        <position position="120"/>
    </location>
</feature>
<dbReference type="InterPro" id="IPR000361">
    <property type="entry name" value="ATAP_core_dom"/>
</dbReference>
<dbReference type="GO" id="GO:0044572">
    <property type="term" value="P:[4Fe-4S] cluster assembly"/>
    <property type="evidence" value="ECO:0007669"/>
    <property type="project" value="EnsemblFungi"/>
</dbReference>
<dbReference type="Gene3D" id="2.60.300.12">
    <property type="entry name" value="HesB-like domain"/>
    <property type="match status" value="1"/>
</dbReference>
<dbReference type="SUPFAM" id="SSF89360">
    <property type="entry name" value="HesB-like domain"/>
    <property type="match status" value="1"/>
</dbReference>
<dbReference type="GO" id="GO:0005506">
    <property type="term" value="F:iron ion binding"/>
    <property type="evidence" value="ECO:0007669"/>
    <property type="project" value="EnsemblFungi"/>
</dbReference>
<dbReference type="InterPro" id="IPR016092">
    <property type="entry name" value="ATAP"/>
</dbReference>
<reference evidence="4" key="1">
    <citation type="submission" date="2016-05" db="EMBL/GenBank/DDBJ databases">
        <title>Comparative genomics of biotechnologically important yeasts.</title>
        <authorList>
            <consortium name="DOE Joint Genome Institute"/>
            <person name="Riley R."/>
            <person name="Haridas S."/>
            <person name="Wolfe K.H."/>
            <person name="Lopes M.R."/>
            <person name="Hittinger C.T."/>
            <person name="Goker M."/>
            <person name="Salamov A."/>
            <person name="Wisecaver J."/>
            <person name="Long T.M."/>
            <person name="Aerts A.L."/>
            <person name="Barry K."/>
            <person name="Choi C."/>
            <person name="Clum A."/>
            <person name="Coughlan A.Y."/>
            <person name="Deshpande S."/>
            <person name="Douglass A.P."/>
            <person name="Hanson S.J."/>
            <person name="Klenk H.-P."/>
            <person name="Labutti K."/>
            <person name="Lapidus A."/>
            <person name="Lindquist E."/>
            <person name="Lipzen A."/>
            <person name="Meier-Kolthoff J.P."/>
            <person name="Ohm R.A."/>
            <person name="Otillar R.P."/>
            <person name="Pangilinan J."/>
            <person name="Peng Y."/>
            <person name="Rokas A."/>
            <person name="Rosa C.A."/>
            <person name="Scheuner C."/>
            <person name="Sibirny A.A."/>
            <person name="Slot J.C."/>
            <person name="Stielow J.B."/>
            <person name="Sun H."/>
            <person name="Kurtzman C.P."/>
            <person name="Blackwell M."/>
            <person name="Grigoriev I.V."/>
            <person name="Jeffries T.W."/>
        </authorList>
    </citation>
    <scope>NUCLEOTIDE SEQUENCE [LARGE SCALE GENOMIC DNA]</scope>
    <source>
        <strain evidence="4">NRRL Y-12698</strain>
    </source>
</reference>
<dbReference type="NCBIfam" id="TIGR00049">
    <property type="entry name" value="iron-sulfur cluster assembly accessory protein"/>
    <property type="match status" value="1"/>
</dbReference>
<proteinExistence type="inferred from homology"/>
<dbReference type="EMBL" id="KV454441">
    <property type="protein sequence ID" value="ODQ77387.1"/>
    <property type="molecule type" value="Genomic_DNA"/>
</dbReference>
<accession>A0A1E3QK60</accession>
<dbReference type="InterPro" id="IPR035903">
    <property type="entry name" value="HesB-like_dom_sf"/>
</dbReference>
<gene>
    <name evidence="3" type="ORF">BABINDRAFT_25956</name>
</gene>
<name>A0A1E3QK60_9ASCO</name>
<evidence type="ECO:0000259" key="2">
    <source>
        <dbReference type="Pfam" id="PF01521"/>
    </source>
</evidence>
<dbReference type="GO" id="GO:0005759">
    <property type="term" value="C:mitochondrial matrix"/>
    <property type="evidence" value="ECO:0007669"/>
    <property type="project" value="EnsemblFungi"/>
</dbReference>